<accession>A0A1J4V474</accession>
<reference evidence="1 2" key="1">
    <citation type="journal article" date="2016" name="Environ. Microbiol.">
        <title>Genomic resolution of a cold subsurface aquifer community provides metabolic insights for novel microbes adapted to high CO concentrations.</title>
        <authorList>
            <person name="Probst A.J."/>
            <person name="Castelle C.J."/>
            <person name="Singh A."/>
            <person name="Brown C.T."/>
            <person name="Anantharaman K."/>
            <person name="Sharon I."/>
            <person name="Hug L.A."/>
            <person name="Burstein D."/>
            <person name="Emerson J.B."/>
            <person name="Thomas B.C."/>
            <person name="Banfield J.F."/>
        </authorList>
    </citation>
    <scope>NUCLEOTIDE SEQUENCE [LARGE SCALE GENOMIC DNA]</scope>
    <source>
        <strain evidence="1">CG1_02_31_12</strain>
    </source>
</reference>
<protein>
    <submittedName>
        <fullName evidence="1">Uncharacterized protein</fullName>
    </submittedName>
</protein>
<evidence type="ECO:0000313" key="2">
    <source>
        <dbReference type="Proteomes" id="UP000185769"/>
    </source>
</evidence>
<gene>
    <name evidence="1" type="ORF">AUJ22_01180</name>
</gene>
<dbReference type="STRING" id="1805280.AUJ22_01180"/>
<name>A0A1J4V474_9BACT</name>
<evidence type="ECO:0000313" key="1">
    <source>
        <dbReference type="EMBL" id="OIO29597.1"/>
    </source>
</evidence>
<organism evidence="1 2">
    <name type="scientific">Candidatus Nomurabacteria bacterium CG1_02_31_12</name>
    <dbReference type="NCBI Taxonomy" id="1805280"/>
    <lineage>
        <taxon>Bacteria</taxon>
        <taxon>Candidatus Nomuraibacteriota</taxon>
    </lineage>
</organism>
<dbReference type="EMBL" id="MNVM01000018">
    <property type="protein sequence ID" value="OIO29597.1"/>
    <property type="molecule type" value="Genomic_DNA"/>
</dbReference>
<comment type="caution">
    <text evidence="1">The sequence shown here is derived from an EMBL/GenBank/DDBJ whole genome shotgun (WGS) entry which is preliminary data.</text>
</comment>
<proteinExistence type="predicted"/>
<sequence>MTFFDKIKLKFWHFIYGFFIPVQKFLLKYGIIHHQIQRQKYHIGWLAKGKTLEELKLHLHSNWGFGNHFVAWTDNGQVLSWRKLTDFQDQYHLRVFKDGEIRGHFEFTPEAHPIEHLEEKGEVEKKEDFLKFLGGFVVQKKYISHLMMDPNAYNPESEIVVDQKL</sequence>
<dbReference type="AlphaFoldDB" id="A0A1J4V474"/>
<dbReference type="Proteomes" id="UP000185769">
    <property type="component" value="Unassembled WGS sequence"/>
</dbReference>